<dbReference type="EMBL" id="QLUW01000007">
    <property type="protein sequence ID" value="RAP73351.1"/>
    <property type="molecule type" value="Genomic_DNA"/>
</dbReference>
<protein>
    <submittedName>
        <fullName evidence="1">Glycosyltransferase family 2 protein</fullName>
    </submittedName>
</protein>
<dbReference type="SUPFAM" id="SSF53448">
    <property type="entry name" value="Nucleotide-diphospho-sugar transferases"/>
    <property type="match status" value="1"/>
</dbReference>
<keyword evidence="2" id="KW-1185">Reference proteome</keyword>
<organism evidence="1 2">
    <name type="scientific">Paenibacillus montanisoli</name>
    <dbReference type="NCBI Taxonomy" id="2081970"/>
    <lineage>
        <taxon>Bacteria</taxon>
        <taxon>Bacillati</taxon>
        <taxon>Bacillota</taxon>
        <taxon>Bacilli</taxon>
        <taxon>Bacillales</taxon>
        <taxon>Paenibacillaceae</taxon>
        <taxon>Paenibacillus</taxon>
    </lineage>
</organism>
<evidence type="ECO:0000313" key="2">
    <source>
        <dbReference type="Proteomes" id="UP000249260"/>
    </source>
</evidence>
<dbReference type="RefSeq" id="WP_112885492.1">
    <property type="nucleotide sequence ID" value="NZ_QLUW01000007.1"/>
</dbReference>
<evidence type="ECO:0000313" key="1">
    <source>
        <dbReference type="EMBL" id="RAP73351.1"/>
    </source>
</evidence>
<dbReference type="AlphaFoldDB" id="A0A328TWA3"/>
<sequence>MIIHVYAICWNEERMLPFFFKHYDHIADHYFIFDNGSTDASLPILRSHPRVTIDKFEVYGDSLVAAALGLFNQFWKQSRGKADWVIVCDIDEHLYHQNLRAYLQECASQGITLVAPSAYEMVSDFFPGQDKPLHESVRDGVRIPLYDKPLIFNPNAVQEINFTLGRHLAKPVGHIIQSPNKDVLLLHYKYLGYDYLNTRYSTLRQGLRSGDIEKGAGYQYLWNEQQKMDMFLHWKNRSVRVF</sequence>
<dbReference type="Pfam" id="PF13704">
    <property type="entry name" value="Glyco_tranf_2_4"/>
    <property type="match status" value="1"/>
</dbReference>
<dbReference type="CDD" id="cd00761">
    <property type="entry name" value="Glyco_tranf_GTA_type"/>
    <property type="match status" value="1"/>
</dbReference>
<dbReference type="Gene3D" id="3.90.550.10">
    <property type="entry name" value="Spore Coat Polysaccharide Biosynthesis Protein SpsA, Chain A"/>
    <property type="match status" value="1"/>
</dbReference>
<comment type="caution">
    <text evidence="1">The sequence shown here is derived from an EMBL/GenBank/DDBJ whole genome shotgun (WGS) entry which is preliminary data.</text>
</comment>
<dbReference type="Proteomes" id="UP000249260">
    <property type="component" value="Unassembled WGS sequence"/>
</dbReference>
<dbReference type="InterPro" id="IPR029044">
    <property type="entry name" value="Nucleotide-diphossugar_trans"/>
</dbReference>
<gene>
    <name evidence="1" type="ORF">DL346_26920</name>
</gene>
<keyword evidence="1" id="KW-0808">Transferase</keyword>
<dbReference type="OrthoDB" id="9802649at2"/>
<reference evidence="1 2" key="1">
    <citation type="submission" date="2018-06" db="EMBL/GenBank/DDBJ databases">
        <title>Paenibacillus montanisoli sp. nov., isolated from mountain area soil.</title>
        <authorList>
            <person name="Wu M."/>
        </authorList>
    </citation>
    <scope>NUCLEOTIDE SEQUENCE [LARGE SCALE GENOMIC DNA]</scope>
    <source>
        <strain evidence="1 2">RA17</strain>
    </source>
</reference>
<name>A0A328TWA3_9BACL</name>
<accession>A0A328TWA3</accession>
<proteinExistence type="predicted"/>
<dbReference type="GO" id="GO:0016740">
    <property type="term" value="F:transferase activity"/>
    <property type="evidence" value="ECO:0007669"/>
    <property type="project" value="UniProtKB-KW"/>
</dbReference>